<protein>
    <submittedName>
        <fullName evidence="2">Hydrogenase maturation protein</fullName>
    </submittedName>
</protein>
<dbReference type="SUPFAM" id="SSF52096">
    <property type="entry name" value="ClpP/crotonase"/>
    <property type="match status" value="1"/>
</dbReference>
<keyword evidence="3" id="KW-1185">Reference proteome</keyword>
<feature type="domain" description="Formyl transferase C-terminal" evidence="1">
    <location>
        <begin position="177"/>
        <end position="256"/>
    </location>
</feature>
<dbReference type="CDD" id="cd08701">
    <property type="entry name" value="FMT_C_HypX"/>
    <property type="match status" value="1"/>
</dbReference>
<dbReference type="SUPFAM" id="SSF50486">
    <property type="entry name" value="FMT C-terminal domain-like"/>
    <property type="match status" value="1"/>
</dbReference>
<dbReference type="InterPro" id="IPR011034">
    <property type="entry name" value="Formyl_transferase-like_C_sf"/>
</dbReference>
<accession>A0ABS5ZIQ4</accession>
<dbReference type="RefSeq" id="WP_215821958.1">
    <property type="nucleotide sequence ID" value="NZ_JAGSOY010000095.1"/>
</dbReference>
<proteinExistence type="predicted"/>
<sequence>MRILLFASAFNGLTQRIFEELLASGHDVSLELALSRRHMLDAVKLFKPELIICPFLKQRIPDVIWQNYLCWIIHPGIPGDRGPSSLDWAIVEQQPQWGVTLIEANAEFDAGAIWGYEFFPARKTYKASLYRREVTTTASHLIHNALVTYQQLGSAPEKYNSPTVKQGEWHPLMRQPHRHLNWLVDDTDTLLRKLYASDSCPGVLDEIQGQLFYLYDAHIERTLKGDSPGEIIATRHDAICRATRDGALWITHLKPAPHDNQSFYKLPATQWLDQQLLTVPDIPQTELPAPNPNTWQEISYSELDDIGYLTFDFHNGAFSTAQCLRLLNAYQAACQRPTQVLVLKGGTDFWSNGIHLNTIEAAKNPTMEAWKNIKAINQVTEAIITTTDKLTVAALNGNAGAGGAVMAFACDYVVARQGIITTPYYKPMGLYGSEYWTYVLPKRVGEECAQHLTEACLPVGTQRGFALGLFDAVLSERTELYWQQLHDFCLKLSETKYWQHELLQKQHRRQLDENHKPLAVYEAEELNQMWQCFNSQTFHNARHVFVYKKEPQQTPLYLAPHRQQHQERNQEPIHNMTIQAIEPENKKEAVV</sequence>
<dbReference type="CDD" id="cd08650">
    <property type="entry name" value="FMT_core_HypX_N"/>
    <property type="match status" value="1"/>
</dbReference>
<dbReference type="PANTHER" id="PTHR43388">
    <property type="entry name" value="HYDROGENASE MATURATION FACTOR HOXX"/>
    <property type="match status" value="1"/>
</dbReference>
<dbReference type="Gene3D" id="3.40.50.12230">
    <property type="match status" value="1"/>
</dbReference>
<reference evidence="2 3" key="1">
    <citation type="submission" date="2021-04" db="EMBL/GenBank/DDBJ databases">
        <authorList>
            <person name="Pira H."/>
            <person name="Risdian C."/>
            <person name="Wink J."/>
        </authorList>
    </citation>
    <scope>NUCLEOTIDE SEQUENCE [LARGE SCALE GENOMIC DNA]</scope>
    <source>
        <strain evidence="2 3">WH53</strain>
    </source>
</reference>
<dbReference type="InterPro" id="IPR036477">
    <property type="entry name" value="Formyl_transf_N_sf"/>
</dbReference>
<dbReference type="Gene3D" id="3.90.226.10">
    <property type="entry name" value="2-enoyl-CoA Hydratase, Chain A, domain 1"/>
    <property type="match status" value="1"/>
</dbReference>
<dbReference type="Proteomes" id="UP000690515">
    <property type="component" value="Unassembled WGS sequence"/>
</dbReference>
<dbReference type="SUPFAM" id="SSF53328">
    <property type="entry name" value="Formyltransferase"/>
    <property type="match status" value="1"/>
</dbReference>
<dbReference type="PIRSF" id="PIRSF006787">
    <property type="entry name" value="Hydrgn_mat_HoxX"/>
    <property type="match status" value="1"/>
</dbReference>
<organism evidence="2 3">
    <name type="scientific">Zooshikella harenae</name>
    <dbReference type="NCBI Taxonomy" id="2827238"/>
    <lineage>
        <taxon>Bacteria</taxon>
        <taxon>Pseudomonadati</taxon>
        <taxon>Pseudomonadota</taxon>
        <taxon>Gammaproteobacteria</taxon>
        <taxon>Oceanospirillales</taxon>
        <taxon>Zooshikellaceae</taxon>
        <taxon>Zooshikella</taxon>
    </lineage>
</organism>
<comment type="caution">
    <text evidence="2">The sequence shown here is derived from an EMBL/GenBank/DDBJ whole genome shotgun (WGS) entry which is preliminary data.</text>
</comment>
<name>A0ABS5ZIQ4_9GAMM</name>
<evidence type="ECO:0000259" key="1">
    <source>
        <dbReference type="Pfam" id="PF02911"/>
    </source>
</evidence>
<gene>
    <name evidence="2" type="ORF">KCG35_21670</name>
</gene>
<dbReference type="CDD" id="cd06558">
    <property type="entry name" value="crotonase-like"/>
    <property type="match status" value="1"/>
</dbReference>
<dbReference type="InterPro" id="IPR029045">
    <property type="entry name" value="ClpP/crotonase-like_dom_sf"/>
</dbReference>
<dbReference type="EMBL" id="JAGSOY010000095">
    <property type="protein sequence ID" value="MBU2713673.1"/>
    <property type="molecule type" value="Genomic_DNA"/>
</dbReference>
<dbReference type="InterPro" id="IPR005793">
    <property type="entry name" value="Formyl_trans_C"/>
</dbReference>
<dbReference type="Pfam" id="PF02911">
    <property type="entry name" value="Formyl_trans_C"/>
    <property type="match status" value="1"/>
</dbReference>
<dbReference type="Pfam" id="PF00378">
    <property type="entry name" value="ECH_1"/>
    <property type="match status" value="1"/>
</dbReference>
<dbReference type="InterPro" id="IPR009188">
    <property type="entry name" value="NiFe-hyd_mat_HypX/HoxX"/>
</dbReference>
<evidence type="ECO:0000313" key="2">
    <source>
        <dbReference type="EMBL" id="MBU2713673.1"/>
    </source>
</evidence>
<dbReference type="PANTHER" id="PTHR43388:SF1">
    <property type="entry name" value="HYDROGENASE MATURATION FACTOR HOXX"/>
    <property type="match status" value="1"/>
</dbReference>
<evidence type="ECO:0000313" key="3">
    <source>
        <dbReference type="Proteomes" id="UP000690515"/>
    </source>
</evidence>
<dbReference type="InterPro" id="IPR001753">
    <property type="entry name" value="Enoyl-CoA_hydra/iso"/>
</dbReference>
<dbReference type="InterPro" id="IPR047180">
    <property type="entry name" value="HoxX-like"/>
</dbReference>